<dbReference type="AlphaFoldDB" id="A0A1G8XAU5"/>
<proteinExistence type="predicted"/>
<dbReference type="EMBL" id="FNEI01000018">
    <property type="protein sequence ID" value="SDJ87426.1"/>
    <property type="molecule type" value="Genomic_DNA"/>
</dbReference>
<dbReference type="STRING" id="1045773.SAMN05216555_11854"/>
<protein>
    <submittedName>
        <fullName evidence="1">Uncharacterized protein</fullName>
    </submittedName>
</protein>
<gene>
    <name evidence="1" type="ORF">SAMN05216555_11854</name>
</gene>
<reference evidence="2" key="1">
    <citation type="submission" date="2016-10" db="EMBL/GenBank/DDBJ databases">
        <authorList>
            <person name="Varghese N."/>
            <person name="Submissions S."/>
        </authorList>
    </citation>
    <scope>NUCLEOTIDE SEQUENCE [LARGE SCALE GENOMIC DNA]</scope>
    <source>
        <strain evidence="2">CGMCC 1.10783</strain>
    </source>
</reference>
<name>A0A1G8XAU5_9MICC</name>
<sequence length="100" mass="10547">MNMDFTALDTSIYVFIGTLLFGLALAAVIAVAALATLVLAGTGQLLWFLVRSTLGALVDGINFAWERLVHHAGQVELPADFQAVPGTGTGSYPRVALRDS</sequence>
<dbReference type="Proteomes" id="UP000182130">
    <property type="component" value="Unassembled WGS sequence"/>
</dbReference>
<evidence type="ECO:0000313" key="2">
    <source>
        <dbReference type="Proteomes" id="UP000182130"/>
    </source>
</evidence>
<dbReference type="OrthoDB" id="4950679at2"/>
<organism evidence="1 2">
    <name type="scientific">Arthrobacter cupressi</name>
    <dbReference type="NCBI Taxonomy" id="1045773"/>
    <lineage>
        <taxon>Bacteria</taxon>
        <taxon>Bacillati</taxon>
        <taxon>Actinomycetota</taxon>
        <taxon>Actinomycetes</taxon>
        <taxon>Micrococcales</taxon>
        <taxon>Micrococcaceae</taxon>
        <taxon>Arthrobacter</taxon>
    </lineage>
</organism>
<evidence type="ECO:0000313" key="1">
    <source>
        <dbReference type="EMBL" id="SDJ87426.1"/>
    </source>
</evidence>
<keyword evidence="2" id="KW-1185">Reference proteome</keyword>
<dbReference type="RefSeq" id="WP_074591161.1">
    <property type="nucleotide sequence ID" value="NZ_FNEI01000018.1"/>
</dbReference>
<accession>A0A1G8XAU5</accession>